<evidence type="ECO:0008006" key="3">
    <source>
        <dbReference type="Google" id="ProtNLM"/>
    </source>
</evidence>
<sequence length="194" mass="21651">MRLPVLISICTILSGCAITDYQSNLDKAKSCIDDFSQVTFKTLNVDSKIEDEIGGKDSQCINVQEGKFYLGGYKATPSGKIISIIVHPNLGPSKSSFFLPQLTALDENNELSTVKEAFVIKGSQIMHGSMYEYFYDISEVKSNNFVISTDINLMGKLFDYEHLNSYDNQTIHYSKMPYAAGSKIEVKLLSKLPF</sequence>
<evidence type="ECO:0000313" key="2">
    <source>
        <dbReference type="Proteomes" id="UP001215231"/>
    </source>
</evidence>
<accession>A0ABY7VAH4</accession>
<dbReference type="RefSeq" id="WP_274050422.1">
    <property type="nucleotide sequence ID" value="NZ_CP059693.1"/>
</dbReference>
<dbReference type="EMBL" id="CP059693">
    <property type="protein sequence ID" value="WDE10387.1"/>
    <property type="molecule type" value="Genomic_DNA"/>
</dbReference>
<keyword evidence="2" id="KW-1185">Reference proteome</keyword>
<name>A0ABY7VAH4_9GAMM</name>
<protein>
    <recommendedName>
        <fullName evidence="3">Lipoprotein</fullName>
    </recommendedName>
</protein>
<organism evidence="1 2">
    <name type="scientific">Thalassomonas haliotis</name>
    <dbReference type="NCBI Taxonomy" id="485448"/>
    <lineage>
        <taxon>Bacteria</taxon>
        <taxon>Pseudomonadati</taxon>
        <taxon>Pseudomonadota</taxon>
        <taxon>Gammaproteobacteria</taxon>
        <taxon>Alteromonadales</taxon>
        <taxon>Colwelliaceae</taxon>
        <taxon>Thalassomonas</taxon>
    </lineage>
</organism>
<dbReference type="PROSITE" id="PS51257">
    <property type="entry name" value="PROKAR_LIPOPROTEIN"/>
    <property type="match status" value="1"/>
</dbReference>
<dbReference type="Proteomes" id="UP001215231">
    <property type="component" value="Chromosome"/>
</dbReference>
<gene>
    <name evidence="1" type="ORF">H3N35_19215</name>
</gene>
<evidence type="ECO:0000313" key="1">
    <source>
        <dbReference type="EMBL" id="WDE10387.1"/>
    </source>
</evidence>
<proteinExistence type="predicted"/>
<reference evidence="1 2" key="1">
    <citation type="journal article" date="2022" name="Mar. Drugs">
        <title>Bioassay-Guided Fractionation Leads to the Detection of Cholic Acid Generated by the Rare Thalassomonas sp.</title>
        <authorList>
            <person name="Pheiffer F."/>
            <person name="Schneider Y.K."/>
            <person name="Hansen E.H."/>
            <person name="Andersen J.H."/>
            <person name="Isaksson J."/>
            <person name="Busche T."/>
            <person name="R C."/>
            <person name="Kalinowski J."/>
            <person name="Zyl L.V."/>
            <person name="Trindade M."/>
        </authorList>
    </citation>
    <scope>NUCLEOTIDE SEQUENCE [LARGE SCALE GENOMIC DNA]</scope>
    <source>
        <strain evidence="1 2">A5K-61T</strain>
    </source>
</reference>